<feature type="compositionally biased region" description="Low complexity" evidence="1">
    <location>
        <begin position="1"/>
        <end position="28"/>
    </location>
</feature>
<comment type="caution">
    <text evidence="3">The sequence shown here is derived from an EMBL/GenBank/DDBJ whole genome shotgun (WGS) entry which is preliminary data.</text>
</comment>
<feature type="transmembrane region" description="Helical" evidence="2">
    <location>
        <begin position="238"/>
        <end position="259"/>
    </location>
</feature>
<feature type="transmembrane region" description="Helical" evidence="2">
    <location>
        <begin position="76"/>
        <end position="95"/>
    </location>
</feature>
<evidence type="ECO:0008006" key="5">
    <source>
        <dbReference type="Google" id="ProtNLM"/>
    </source>
</evidence>
<keyword evidence="2" id="KW-1133">Transmembrane helix</keyword>
<dbReference type="PANTHER" id="PTHR37919:SF2">
    <property type="entry name" value="EXPERA DOMAIN-CONTAINING PROTEIN"/>
    <property type="match status" value="1"/>
</dbReference>
<name>A0AAE0N2T2_9PEZI</name>
<evidence type="ECO:0000313" key="4">
    <source>
        <dbReference type="Proteomes" id="UP001285441"/>
    </source>
</evidence>
<keyword evidence="2" id="KW-0472">Membrane</keyword>
<proteinExistence type="predicted"/>
<reference evidence="3" key="2">
    <citation type="submission" date="2023-06" db="EMBL/GenBank/DDBJ databases">
        <authorList>
            <consortium name="Lawrence Berkeley National Laboratory"/>
            <person name="Haridas S."/>
            <person name="Hensen N."/>
            <person name="Bonometti L."/>
            <person name="Westerberg I."/>
            <person name="Brannstrom I.O."/>
            <person name="Guillou S."/>
            <person name="Cros-Aarteil S."/>
            <person name="Calhoun S."/>
            <person name="Kuo A."/>
            <person name="Mondo S."/>
            <person name="Pangilinan J."/>
            <person name="Riley R."/>
            <person name="LaButti K."/>
            <person name="Andreopoulos B."/>
            <person name="Lipzen A."/>
            <person name="Chen C."/>
            <person name="Yanf M."/>
            <person name="Daum C."/>
            <person name="Ng V."/>
            <person name="Clum A."/>
            <person name="Steindorff A."/>
            <person name="Ohm R."/>
            <person name="Martin F."/>
            <person name="Silar P."/>
            <person name="Natvig D."/>
            <person name="Lalanne C."/>
            <person name="Gautier V."/>
            <person name="Ament-velasquez S.L."/>
            <person name="Kruys A."/>
            <person name="Hutchinson M.I."/>
            <person name="Powell A.J."/>
            <person name="Barry K."/>
            <person name="Miller A.N."/>
            <person name="Grigoriev I.V."/>
            <person name="Debuchy R."/>
            <person name="Gladieux P."/>
            <person name="Thoren M.H."/>
            <person name="Johannesson H."/>
        </authorList>
    </citation>
    <scope>NUCLEOTIDE SEQUENCE</scope>
    <source>
        <strain evidence="3">CBS 232.78</strain>
    </source>
</reference>
<dbReference type="Proteomes" id="UP001285441">
    <property type="component" value="Unassembled WGS sequence"/>
</dbReference>
<gene>
    <name evidence="3" type="ORF">B0H63DRAFT_78981</name>
</gene>
<evidence type="ECO:0000313" key="3">
    <source>
        <dbReference type="EMBL" id="KAK3368652.1"/>
    </source>
</evidence>
<sequence length="282" mass="30207">MVSTRSSSAAVSTPAPRLKSESSSFSSSSPPPPSQSSAIAPPQPPTTITKTRRANGAATASQKQAPWSHVPSTVTLLWLAVSLPLVVWDTGYVLLRPRTMPGGNLHWPLWVPYKLYGEVDHIYGFKQWNLGNGFTAAQGSLNVIETLMYLVYIGIWYRNAKPAPVTGKRLNGHAAGGSAVTPRATVGRSVLTGRAAALAVLIGFSAAVMTVSKTVLYWLNESFSGFDNIGHNPAMRLIFLWIIPNGAWLVVPSYLIYLFGSEIVDGLTKASGPALRSSVKSD</sequence>
<evidence type="ECO:0000256" key="2">
    <source>
        <dbReference type="SAM" id="Phobius"/>
    </source>
</evidence>
<dbReference type="AlphaFoldDB" id="A0AAE0N2T2"/>
<reference evidence="3" key="1">
    <citation type="journal article" date="2023" name="Mol. Phylogenet. Evol.">
        <title>Genome-scale phylogeny and comparative genomics of the fungal order Sordariales.</title>
        <authorList>
            <person name="Hensen N."/>
            <person name="Bonometti L."/>
            <person name="Westerberg I."/>
            <person name="Brannstrom I.O."/>
            <person name="Guillou S."/>
            <person name="Cros-Aarteil S."/>
            <person name="Calhoun S."/>
            <person name="Haridas S."/>
            <person name="Kuo A."/>
            <person name="Mondo S."/>
            <person name="Pangilinan J."/>
            <person name="Riley R."/>
            <person name="LaButti K."/>
            <person name="Andreopoulos B."/>
            <person name="Lipzen A."/>
            <person name="Chen C."/>
            <person name="Yan M."/>
            <person name="Daum C."/>
            <person name="Ng V."/>
            <person name="Clum A."/>
            <person name="Steindorff A."/>
            <person name="Ohm R.A."/>
            <person name="Martin F."/>
            <person name="Silar P."/>
            <person name="Natvig D.O."/>
            <person name="Lalanne C."/>
            <person name="Gautier V."/>
            <person name="Ament-Velasquez S.L."/>
            <person name="Kruys A."/>
            <person name="Hutchinson M.I."/>
            <person name="Powell A.J."/>
            <person name="Barry K."/>
            <person name="Miller A.N."/>
            <person name="Grigoriev I.V."/>
            <person name="Debuchy R."/>
            <person name="Gladieux P."/>
            <person name="Hiltunen Thoren M."/>
            <person name="Johannesson H."/>
        </authorList>
    </citation>
    <scope>NUCLEOTIDE SEQUENCE</scope>
    <source>
        <strain evidence="3">CBS 232.78</strain>
    </source>
</reference>
<evidence type="ECO:0000256" key="1">
    <source>
        <dbReference type="SAM" id="MobiDB-lite"/>
    </source>
</evidence>
<organism evidence="3 4">
    <name type="scientific">Podospora didyma</name>
    <dbReference type="NCBI Taxonomy" id="330526"/>
    <lineage>
        <taxon>Eukaryota</taxon>
        <taxon>Fungi</taxon>
        <taxon>Dikarya</taxon>
        <taxon>Ascomycota</taxon>
        <taxon>Pezizomycotina</taxon>
        <taxon>Sordariomycetes</taxon>
        <taxon>Sordariomycetidae</taxon>
        <taxon>Sordariales</taxon>
        <taxon>Podosporaceae</taxon>
        <taxon>Podospora</taxon>
    </lineage>
</organism>
<accession>A0AAE0N2T2</accession>
<feature type="transmembrane region" description="Helical" evidence="2">
    <location>
        <begin position="195"/>
        <end position="218"/>
    </location>
</feature>
<feature type="region of interest" description="Disordered" evidence="1">
    <location>
        <begin position="1"/>
        <end position="64"/>
    </location>
</feature>
<dbReference type="EMBL" id="JAULSW010000010">
    <property type="protein sequence ID" value="KAK3368652.1"/>
    <property type="molecule type" value="Genomic_DNA"/>
</dbReference>
<dbReference type="PANTHER" id="PTHR37919">
    <property type="entry name" value="PROTEIN CBG05606"/>
    <property type="match status" value="1"/>
</dbReference>
<protein>
    <recommendedName>
        <fullName evidence="5">C6 transcription factor</fullName>
    </recommendedName>
</protein>
<keyword evidence="2" id="KW-0812">Transmembrane</keyword>
<keyword evidence="4" id="KW-1185">Reference proteome</keyword>